<protein>
    <recommendedName>
        <fullName evidence="1">Mitochondrial import inner membrane translocase subunit</fullName>
    </recommendedName>
</protein>
<keyword evidence="1" id="KW-0653">Protein transport</keyword>
<comment type="function">
    <text evidence="1">Mitochondrial intermembrane chaperone that participates in the import and insertion of some multi-pass transmembrane proteins into the mitochondrial inner membrane. Also required for the transfer of beta-barrel precursors from the TOM complex to the sorting and assembly machinery (SAM complex) of the outer membrane. Acts as a chaperone-like protein that protects the hydrophobic precursors from aggregation and guide them through the mitochondrial intermembrane space.</text>
</comment>
<proteinExistence type="inferred from homology"/>
<keyword evidence="1" id="KW-0496">Mitochondrion</keyword>
<organism evidence="3 4">
    <name type="scientific">Elliptochloris bilobata</name>
    <dbReference type="NCBI Taxonomy" id="381761"/>
    <lineage>
        <taxon>Eukaryota</taxon>
        <taxon>Viridiplantae</taxon>
        <taxon>Chlorophyta</taxon>
        <taxon>core chlorophytes</taxon>
        <taxon>Trebouxiophyceae</taxon>
        <taxon>Trebouxiophyceae incertae sedis</taxon>
        <taxon>Elliptochloris clade</taxon>
        <taxon>Elliptochloris</taxon>
    </lineage>
</organism>
<dbReference type="InterPro" id="IPR035427">
    <property type="entry name" value="Tim10-like_dom_sf"/>
</dbReference>
<keyword evidence="1" id="KW-0811">Translocation</keyword>
<dbReference type="Proteomes" id="UP001445335">
    <property type="component" value="Unassembled WGS sequence"/>
</dbReference>
<sequence length="99" mass="10692">MAAIGAPVCFGTAYFALLRAATQFVLEQQAKSQLTELTSQITSVCWDKCIGTPGRTLTAREEACMIDCTKRFLETTKFITTRFAHKSGASVGSSSGGRY</sequence>
<feature type="domain" description="Tim10-like" evidence="2">
    <location>
        <begin position="23"/>
        <end position="84"/>
    </location>
</feature>
<dbReference type="AlphaFoldDB" id="A0AAW1RLZ2"/>
<keyword evidence="1" id="KW-1015">Disulfide bond</keyword>
<keyword evidence="1" id="KW-0472">Membrane</keyword>
<dbReference type="InterPro" id="IPR004217">
    <property type="entry name" value="Tim10-like"/>
</dbReference>
<keyword evidence="4" id="KW-1185">Reference proteome</keyword>
<reference evidence="3 4" key="1">
    <citation type="journal article" date="2024" name="Nat. Commun.">
        <title>Phylogenomics reveals the evolutionary origins of lichenization in chlorophyte algae.</title>
        <authorList>
            <person name="Puginier C."/>
            <person name="Libourel C."/>
            <person name="Otte J."/>
            <person name="Skaloud P."/>
            <person name="Haon M."/>
            <person name="Grisel S."/>
            <person name="Petersen M."/>
            <person name="Berrin J.G."/>
            <person name="Delaux P.M."/>
            <person name="Dal Grande F."/>
            <person name="Keller J."/>
        </authorList>
    </citation>
    <scope>NUCLEOTIDE SEQUENCE [LARGE SCALE GENOMIC DNA]</scope>
    <source>
        <strain evidence="3 4">SAG 245.80</strain>
    </source>
</reference>
<comment type="similarity">
    <text evidence="1">Belongs to the small Tim family.</text>
</comment>
<dbReference type="Pfam" id="PF02953">
    <property type="entry name" value="zf-Tim10_DDP"/>
    <property type="match status" value="1"/>
</dbReference>
<gene>
    <name evidence="3" type="ORF">WJX81_007070</name>
</gene>
<keyword evidence="1" id="KW-0999">Mitochondrion inner membrane</keyword>
<comment type="subcellular location">
    <subcellularLocation>
        <location evidence="1">Mitochondrion inner membrane</location>
        <topology evidence="1">Peripheral membrane protein</topology>
        <orientation evidence="1">Intermembrane side</orientation>
    </subcellularLocation>
</comment>
<comment type="subunit">
    <text evidence="1">Heterohexamer.</text>
</comment>
<dbReference type="GO" id="GO:0015031">
    <property type="term" value="P:protein transport"/>
    <property type="evidence" value="ECO:0007669"/>
    <property type="project" value="UniProtKB-KW"/>
</dbReference>
<keyword evidence="1" id="KW-0813">Transport</keyword>
<accession>A0AAW1RLZ2</accession>
<evidence type="ECO:0000313" key="3">
    <source>
        <dbReference type="EMBL" id="KAK9834191.1"/>
    </source>
</evidence>
<dbReference type="GO" id="GO:0005743">
    <property type="term" value="C:mitochondrial inner membrane"/>
    <property type="evidence" value="ECO:0007669"/>
    <property type="project" value="UniProtKB-SubCell"/>
</dbReference>
<dbReference type="EMBL" id="JALJOU010000033">
    <property type="protein sequence ID" value="KAK9834191.1"/>
    <property type="molecule type" value="Genomic_DNA"/>
</dbReference>
<dbReference type="SUPFAM" id="SSF144122">
    <property type="entry name" value="Tim10-like"/>
    <property type="match status" value="1"/>
</dbReference>
<comment type="caution">
    <text evidence="3">The sequence shown here is derived from an EMBL/GenBank/DDBJ whole genome shotgun (WGS) entry which is preliminary data.</text>
</comment>
<keyword evidence="1" id="KW-0143">Chaperone</keyword>
<evidence type="ECO:0000313" key="4">
    <source>
        <dbReference type="Proteomes" id="UP001445335"/>
    </source>
</evidence>
<name>A0AAW1RLZ2_9CHLO</name>
<evidence type="ECO:0000259" key="2">
    <source>
        <dbReference type="Pfam" id="PF02953"/>
    </source>
</evidence>
<evidence type="ECO:0000256" key="1">
    <source>
        <dbReference type="RuleBase" id="RU367043"/>
    </source>
</evidence>
<dbReference type="Gene3D" id="1.10.287.810">
    <property type="entry name" value="Mitochondrial import inner membrane translocase subunit tim13 like domains"/>
    <property type="match status" value="1"/>
</dbReference>
<comment type="domain">
    <text evidence="1">The twin CX3C motif contains 4 conserved Cys residues that form 2 disulfide bonds in the mitochondrial intermembrane space.</text>
</comment>